<comment type="caution">
    <text evidence="2">The sequence shown here is derived from an EMBL/GenBank/DDBJ whole genome shotgun (WGS) entry which is preliminary data.</text>
</comment>
<proteinExistence type="predicted"/>
<keyword evidence="1" id="KW-1133">Transmembrane helix</keyword>
<name>A0ABT8DTJ1_9BURK</name>
<evidence type="ECO:0000313" key="3">
    <source>
        <dbReference type="Proteomes" id="UP001228044"/>
    </source>
</evidence>
<protein>
    <submittedName>
        <fullName evidence="2">Uncharacterized protein</fullName>
    </submittedName>
</protein>
<organism evidence="2 3">
    <name type="scientific">Roseateles violae</name>
    <dbReference type="NCBI Taxonomy" id="3058042"/>
    <lineage>
        <taxon>Bacteria</taxon>
        <taxon>Pseudomonadati</taxon>
        <taxon>Pseudomonadota</taxon>
        <taxon>Betaproteobacteria</taxon>
        <taxon>Burkholderiales</taxon>
        <taxon>Sphaerotilaceae</taxon>
        <taxon>Roseateles</taxon>
    </lineage>
</organism>
<evidence type="ECO:0000256" key="1">
    <source>
        <dbReference type="SAM" id="Phobius"/>
    </source>
</evidence>
<feature type="transmembrane region" description="Helical" evidence="1">
    <location>
        <begin position="41"/>
        <end position="58"/>
    </location>
</feature>
<dbReference type="RefSeq" id="WP_290358517.1">
    <property type="nucleotide sequence ID" value="NZ_JAUHHC010000002.1"/>
</dbReference>
<reference evidence="2 3" key="1">
    <citation type="submission" date="2023-06" db="EMBL/GenBank/DDBJ databases">
        <title>Pelomonas sp. PFR6 16S ribosomal RNA gene Genome sequencing and assembly.</title>
        <authorList>
            <person name="Woo H."/>
        </authorList>
    </citation>
    <scope>NUCLEOTIDE SEQUENCE [LARGE SCALE GENOMIC DNA]</scope>
    <source>
        <strain evidence="2 3">PFR6</strain>
    </source>
</reference>
<dbReference type="EMBL" id="JAUHHC010000002">
    <property type="protein sequence ID" value="MDN3920209.1"/>
    <property type="molecule type" value="Genomic_DNA"/>
</dbReference>
<dbReference type="Proteomes" id="UP001228044">
    <property type="component" value="Unassembled WGS sequence"/>
</dbReference>
<keyword evidence="3" id="KW-1185">Reference proteome</keyword>
<keyword evidence="1" id="KW-0812">Transmembrane</keyword>
<keyword evidence="1" id="KW-0472">Membrane</keyword>
<evidence type="ECO:0000313" key="2">
    <source>
        <dbReference type="EMBL" id="MDN3920209.1"/>
    </source>
</evidence>
<sequence length="69" mass="7963">MTMAAVATDSRAEPRIRHVHEKRIGVHGSPGRRLVGLLREHWRFLLGALLLLPLAYWWKRRGKLPTDQA</sequence>
<accession>A0ABT8DTJ1</accession>
<gene>
    <name evidence="2" type="ORF">QWJ38_07950</name>
</gene>